<dbReference type="PROSITE" id="PS51409">
    <property type="entry name" value="ARGINASE_2"/>
    <property type="match status" value="1"/>
</dbReference>
<dbReference type="OrthoDB" id="9788689at2"/>
<dbReference type="Gene3D" id="3.40.800.10">
    <property type="entry name" value="Ureohydrolase domain"/>
    <property type="match status" value="1"/>
</dbReference>
<name>A0A4U1BQ29_9GAMM</name>
<keyword evidence="2" id="KW-0378">Hydrolase</keyword>
<dbReference type="GO" id="GO:0006547">
    <property type="term" value="P:L-histidine metabolic process"/>
    <property type="evidence" value="ECO:0007669"/>
    <property type="project" value="UniProtKB-KW"/>
</dbReference>
<dbReference type="GO" id="GO:0008783">
    <property type="term" value="F:agmatinase activity"/>
    <property type="evidence" value="ECO:0007669"/>
    <property type="project" value="TreeGrafter"/>
</dbReference>
<gene>
    <name evidence="6" type="ORF">FCL42_07680</name>
</gene>
<keyword evidence="4" id="KW-0464">Manganese</keyword>
<reference evidence="6 7" key="1">
    <citation type="submission" date="2019-04" db="EMBL/GenBank/DDBJ databases">
        <authorList>
            <person name="Hwang J.C."/>
        </authorList>
    </citation>
    <scope>NUCLEOTIDE SEQUENCE [LARGE SCALE GENOMIC DNA]</scope>
    <source>
        <strain evidence="6 7">IMCC35002</strain>
    </source>
</reference>
<evidence type="ECO:0000256" key="3">
    <source>
        <dbReference type="ARBA" id="ARBA00022808"/>
    </source>
</evidence>
<dbReference type="Proteomes" id="UP000305675">
    <property type="component" value="Unassembled WGS sequence"/>
</dbReference>
<dbReference type="InterPro" id="IPR006035">
    <property type="entry name" value="Ureohydrolase"/>
</dbReference>
<keyword evidence="1" id="KW-0479">Metal-binding</keyword>
<dbReference type="GO" id="GO:0033389">
    <property type="term" value="P:putrescine biosynthetic process from arginine, via agmatine"/>
    <property type="evidence" value="ECO:0007669"/>
    <property type="project" value="TreeGrafter"/>
</dbReference>
<dbReference type="GO" id="GO:0046872">
    <property type="term" value="F:metal ion binding"/>
    <property type="evidence" value="ECO:0007669"/>
    <property type="project" value="UniProtKB-KW"/>
</dbReference>
<sequence length="353" mass="37909">MHLHLATDAELNRYLSRRAGERHQGESWLLGDQLLGDSLTQKLAFAKAQGIRFVLLGIPEDIGPRANLGRGGADGGWDAFLSQFANQQCNELTSGDDILLLGHIDTADLQSRCHQLDASNDAQLQQLRHATAELDARVTPVIEAIAAEGLEAIVIGGGHNNALPILAGYRLGLNQPLAAVNLDPHSDFRATEGRHSGNGFAYAAQAGHLCHYHVLGLNELKNNQHSLDSLTEHGFGWHSLQQLWIRREMSLTTALSDITASLNAKQCPVGLELDLDAIAGLASSAETMAGIPLMDAAHIVYALAQSPRCTYLHLAEGAPSCHISGLQAGKRQVGQALSELVFSYLSARRQPLG</sequence>
<dbReference type="CDD" id="cd09988">
    <property type="entry name" value="Formimidoylglutamase"/>
    <property type="match status" value="1"/>
</dbReference>
<protein>
    <submittedName>
        <fullName evidence="6">Arginase</fullName>
    </submittedName>
</protein>
<dbReference type="AlphaFoldDB" id="A0A4U1BQ29"/>
<evidence type="ECO:0000256" key="4">
    <source>
        <dbReference type="ARBA" id="ARBA00023211"/>
    </source>
</evidence>
<comment type="caution">
    <text evidence="6">The sequence shown here is derived from an EMBL/GenBank/DDBJ whole genome shotgun (WGS) entry which is preliminary data.</text>
</comment>
<dbReference type="PANTHER" id="PTHR11358">
    <property type="entry name" value="ARGINASE/AGMATINASE"/>
    <property type="match status" value="1"/>
</dbReference>
<evidence type="ECO:0000256" key="5">
    <source>
        <dbReference type="PROSITE-ProRule" id="PRU00742"/>
    </source>
</evidence>
<evidence type="ECO:0000256" key="2">
    <source>
        <dbReference type="ARBA" id="ARBA00022801"/>
    </source>
</evidence>
<keyword evidence="3" id="KW-0369">Histidine metabolism</keyword>
<dbReference type="PANTHER" id="PTHR11358:SF35">
    <property type="entry name" value="FORMIMIDOYLGLUTAMASE"/>
    <property type="match status" value="1"/>
</dbReference>
<comment type="similarity">
    <text evidence="5">Belongs to the arginase family.</text>
</comment>
<evidence type="ECO:0000313" key="7">
    <source>
        <dbReference type="Proteomes" id="UP000305675"/>
    </source>
</evidence>
<keyword evidence="7" id="KW-1185">Reference proteome</keyword>
<dbReference type="InterPro" id="IPR023696">
    <property type="entry name" value="Ureohydrolase_dom_sf"/>
</dbReference>
<accession>A0A4U1BQ29</accession>
<evidence type="ECO:0000313" key="6">
    <source>
        <dbReference type="EMBL" id="TKB56087.1"/>
    </source>
</evidence>
<dbReference type="SUPFAM" id="SSF52768">
    <property type="entry name" value="Arginase/deacetylase"/>
    <property type="match status" value="1"/>
</dbReference>
<dbReference type="Pfam" id="PF00491">
    <property type="entry name" value="Arginase"/>
    <property type="match status" value="1"/>
</dbReference>
<dbReference type="RefSeq" id="WP_136862816.1">
    <property type="nucleotide sequence ID" value="NZ_SWCJ01000004.1"/>
</dbReference>
<dbReference type="EMBL" id="SWCJ01000004">
    <property type="protein sequence ID" value="TKB56087.1"/>
    <property type="molecule type" value="Genomic_DNA"/>
</dbReference>
<proteinExistence type="inferred from homology"/>
<evidence type="ECO:0000256" key="1">
    <source>
        <dbReference type="ARBA" id="ARBA00022723"/>
    </source>
</evidence>
<organism evidence="6 7">
    <name type="scientific">Ferrimonas aestuarii</name>
    <dbReference type="NCBI Taxonomy" id="2569539"/>
    <lineage>
        <taxon>Bacteria</taxon>
        <taxon>Pseudomonadati</taxon>
        <taxon>Pseudomonadota</taxon>
        <taxon>Gammaproteobacteria</taxon>
        <taxon>Alteromonadales</taxon>
        <taxon>Ferrimonadaceae</taxon>
        <taxon>Ferrimonas</taxon>
    </lineage>
</organism>